<sequence length="314" mass="36177">MAVIQRIKKPTTRKGKKVLLSKEPKPIEGPKQCIFLQGRNPSERTRKLLKDIYDLKKPDAAFLSRKNDFVPFEDSTLIEKMCYKKEAALFGVGTHSKKRPHNIILGRTFDYGILDMIELGADNYKAMSEFHNMKVLAGLKPCLIFNGPAWDLNQDLKRLKSLFTDFFHREKVESIRLQGLEHVLSFTATETGSIFFRSYRIILKKSGQRTPRIELEEIGPSIDFKLRRTKLASDDLYKESCKIPREIKPLTKKNISKDAFGTKLGRIHIGKQDINRLQTRKMKGLKKTPEEKKQMLLKKKVARQSARKMKATAA</sequence>
<keyword evidence="4 6" id="KW-0539">Nucleus</keyword>
<evidence type="ECO:0000259" key="8">
    <source>
        <dbReference type="PROSITE" id="PS50833"/>
    </source>
</evidence>
<feature type="region of interest" description="Disordered" evidence="7">
    <location>
        <begin position="281"/>
        <end position="314"/>
    </location>
</feature>
<dbReference type="Pfam" id="PF04427">
    <property type="entry name" value="Brix"/>
    <property type="match status" value="1"/>
</dbReference>
<dbReference type="SMART" id="SM00879">
    <property type="entry name" value="Brix"/>
    <property type="match status" value="1"/>
</dbReference>
<evidence type="ECO:0000313" key="10">
    <source>
        <dbReference type="Proteomes" id="UP000837857"/>
    </source>
</evidence>
<dbReference type="PANTHER" id="PTHR12728:SF0">
    <property type="entry name" value="RIBOSOME PRODUCTION FACTOR 2 HOMOLOG"/>
    <property type="match status" value="1"/>
</dbReference>
<protein>
    <recommendedName>
        <fullName evidence="3 6">Ribosome production factor 2 homolog</fullName>
    </recommendedName>
    <alternativeName>
        <fullName evidence="5 6">Ribosome biogenesis protein RPF2 homolog</fullName>
    </alternativeName>
</protein>
<keyword evidence="10" id="KW-1185">Reference proteome</keyword>
<evidence type="ECO:0000256" key="2">
    <source>
        <dbReference type="ARBA" id="ARBA00010782"/>
    </source>
</evidence>
<evidence type="ECO:0000256" key="1">
    <source>
        <dbReference type="ARBA" id="ARBA00004604"/>
    </source>
</evidence>
<feature type="domain" description="Brix" evidence="8">
    <location>
        <begin position="31"/>
        <end position="235"/>
    </location>
</feature>
<dbReference type="SUPFAM" id="SSF52954">
    <property type="entry name" value="Class II aaRS ABD-related"/>
    <property type="match status" value="1"/>
</dbReference>
<evidence type="ECO:0000256" key="4">
    <source>
        <dbReference type="ARBA" id="ARBA00023242"/>
    </source>
</evidence>
<evidence type="ECO:0000256" key="5">
    <source>
        <dbReference type="ARBA" id="ARBA00030889"/>
    </source>
</evidence>
<evidence type="ECO:0000313" key="9">
    <source>
        <dbReference type="EMBL" id="CAH2047304.1"/>
    </source>
</evidence>
<comment type="similarity">
    <text evidence="2 6">Belongs to the RPF2 family.</text>
</comment>
<comment type="subcellular location">
    <subcellularLocation>
        <location evidence="1 6">Nucleus</location>
        <location evidence="1 6">Nucleolus</location>
    </subcellularLocation>
</comment>
<dbReference type="Proteomes" id="UP000837857">
    <property type="component" value="Chromosome 17"/>
</dbReference>
<dbReference type="PANTHER" id="PTHR12728">
    <property type="entry name" value="BRIX DOMAIN CONTAINING PROTEIN"/>
    <property type="match status" value="1"/>
</dbReference>
<dbReference type="PROSITE" id="PS50833">
    <property type="entry name" value="BRIX"/>
    <property type="match status" value="1"/>
</dbReference>
<reference evidence="9" key="1">
    <citation type="submission" date="2022-03" db="EMBL/GenBank/DDBJ databases">
        <authorList>
            <person name="Martin H S."/>
        </authorList>
    </citation>
    <scope>NUCLEOTIDE SEQUENCE</scope>
</reference>
<dbReference type="EMBL" id="OW152829">
    <property type="protein sequence ID" value="CAH2047304.1"/>
    <property type="molecule type" value="Genomic_DNA"/>
</dbReference>
<dbReference type="InterPro" id="IPR007109">
    <property type="entry name" value="Brix"/>
</dbReference>
<organism evidence="9 10">
    <name type="scientific">Iphiclides podalirius</name>
    <name type="common">scarce swallowtail</name>
    <dbReference type="NCBI Taxonomy" id="110791"/>
    <lineage>
        <taxon>Eukaryota</taxon>
        <taxon>Metazoa</taxon>
        <taxon>Ecdysozoa</taxon>
        <taxon>Arthropoda</taxon>
        <taxon>Hexapoda</taxon>
        <taxon>Insecta</taxon>
        <taxon>Pterygota</taxon>
        <taxon>Neoptera</taxon>
        <taxon>Endopterygota</taxon>
        <taxon>Lepidoptera</taxon>
        <taxon>Glossata</taxon>
        <taxon>Ditrysia</taxon>
        <taxon>Papilionoidea</taxon>
        <taxon>Papilionidae</taxon>
        <taxon>Papilioninae</taxon>
        <taxon>Iphiclides</taxon>
    </lineage>
</organism>
<proteinExistence type="inferred from homology"/>
<gene>
    <name evidence="9" type="ORF">IPOD504_LOCUS5713</name>
</gene>
<feature type="compositionally biased region" description="Basic residues" evidence="7">
    <location>
        <begin position="295"/>
        <end position="314"/>
    </location>
</feature>
<evidence type="ECO:0000256" key="7">
    <source>
        <dbReference type="SAM" id="MobiDB-lite"/>
    </source>
</evidence>
<evidence type="ECO:0000256" key="3">
    <source>
        <dbReference type="ARBA" id="ARBA00020387"/>
    </source>
</evidence>
<accession>A0ABN8I2I9</accession>
<dbReference type="InterPro" id="IPR039770">
    <property type="entry name" value="Rpf2"/>
</dbReference>
<evidence type="ECO:0000256" key="6">
    <source>
        <dbReference type="RuleBase" id="RU367086"/>
    </source>
</evidence>
<feature type="non-terminal residue" evidence="9">
    <location>
        <position position="1"/>
    </location>
</feature>
<name>A0ABN8I2I9_9NEOP</name>